<dbReference type="EMBL" id="LWCA01000864">
    <property type="protein sequence ID" value="OAF66666.1"/>
    <property type="molecule type" value="Genomic_DNA"/>
</dbReference>
<keyword evidence="3" id="KW-0175">Coiled coil</keyword>
<dbReference type="GO" id="GO:0005730">
    <property type="term" value="C:nucleolus"/>
    <property type="evidence" value="ECO:0007669"/>
    <property type="project" value="UniProtKB-SubCell"/>
</dbReference>
<evidence type="ECO:0000313" key="9">
    <source>
        <dbReference type="Proteomes" id="UP000078046"/>
    </source>
</evidence>
<feature type="domain" description="CP-type G" evidence="7">
    <location>
        <begin position="31"/>
        <end position="214"/>
    </location>
</feature>
<comment type="subcellular location">
    <subcellularLocation>
        <location evidence="1">Nucleus</location>
        <location evidence="1">Nucleolus</location>
    </subcellularLocation>
</comment>
<dbReference type="Gene3D" id="3.40.50.300">
    <property type="entry name" value="P-loop containing nucleotide triphosphate hydrolases"/>
    <property type="match status" value="1"/>
</dbReference>
<dbReference type="PROSITE" id="PS51721">
    <property type="entry name" value="G_CP"/>
    <property type="match status" value="1"/>
</dbReference>
<dbReference type="Pfam" id="PF01926">
    <property type="entry name" value="MMR_HSR1"/>
    <property type="match status" value="1"/>
</dbReference>
<dbReference type="Proteomes" id="UP000078046">
    <property type="component" value="Unassembled WGS sequence"/>
</dbReference>
<evidence type="ECO:0000256" key="2">
    <source>
        <dbReference type="ARBA" id="ARBA00022741"/>
    </source>
</evidence>
<dbReference type="AlphaFoldDB" id="A0A177AXF9"/>
<evidence type="ECO:0000256" key="6">
    <source>
        <dbReference type="ARBA" id="ARBA00059892"/>
    </source>
</evidence>
<dbReference type="InterPro" id="IPR023179">
    <property type="entry name" value="GTP-bd_ortho_bundle_sf"/>
</dbReference>
<dbReference type="PANTHER" id="PTHR11089:SF30">
    <property type="entry name" value="GUANINE NUCLEOTIDE-BINDING PROTEIN-LIKE 3 HOMOLOG"/>
    <property type="match status" value="1"/>
</dbReference>
<reference evidence="8 9" key="1">
    <citation type="submission" date="2016-04" db="EMBL/GenBank/DDBJ databases">
        <title>The genome of Intoshia linei affirms orthonectids as highly simplified spiralians.</title>
        <authorList>
            <person name="Mikhailov K.V."/>
            <person name="Slusarev G.S."/>
            <person name="Nikitin M.A."/>
            <person name="Logacheva M.D."/>
            <person name="Penin A."/>
            <person name="Aleoshin V."/>
            <person name="Panchin Y.V."/>
        </authorList>
    </citation>
    <scope>NUCLEOTIDE SEQUENCE [LARGE SCALE GENOMIC DNA]</scope>
    <source>
        <strain evidence="8">Intl2013</strain>
        <tissue evidence="8">Whole animal</tissue>
    </source>
</reference>
<sequence>MENKMKKPVEEVPELVDIRISSSGRSNTLFLKHLNEVVSKADVVLYVVDARDPLGSRNREIEDRIIADGKKLVIVLNKIDLIPENARKMWLEYLKKDNPTIAFKCSTQQQRSLGFITKKSEGLDSETIRKTNMCVGYTDLMGILNNYSRSDDAKHSIIVGVVGYPNTGKSSVINSLKRLKVCSTGSVPGITRQVQEVVLTRNIKLLDSPGVIRMMENRENLIMSNHCLSSNFEEIEESVEIILKHVDRSEISKFYKITKYEDTNHFLALLAVKSGFLKKGGIPSTSKAANLVIHDWQSGNIKYYTLPPSNVRKIKILSNFSDPKPFLNNSEDVEMVKNANTVQTTLKTNNTKYHIDWTYSSRNTKEAKKANILPTTFPKKEKNAFKNKQKSLKKKNKKNNQLAKKLAVSFEQNCTLSL</sequence>
<comment type="caution">
    <text evidence="8">The sequence shown here is derived from an EMBL/GenBank/DDBJ whole genome shotgun (WGS) entry which is preliminary data.</text>
</comment>
<evidence type="ECO:0000256" key="5">
    <source>
        <dbReference type="ARBA" id="ARBA00023242"/>
    </source>
</evidence>
<evidence type="ECO:0000259" key="7">
    <source>
        <dbReference type="PROSITE" id="PS51721"/>
    </source>
</evidence>
<keyword evidence="2" id="KW-0547">Nucleotide-binding</keyword>
<dbReference type="InterPro" id="IPR050755">
    <property type="entry name" value="TRAFAC_YlqF/YawG_RiboMat"/>
</dbReference>
<dbReference type="PRINTS" id="PR00326">
    <property type="entry name" value="GTP1OBG"/>
</dbReference>
<dbReference type="InterPro" id="IPR030378">
    <property type="entry name" value="G_CP_dom"/>
</dbReference>
<dbReference type="CDD" id="cd04178">
    <property type="entry name" value="Nucleostemin_like"/>
    <property type="match status" value="1"/>
</dbReference>
<dbReference type="PANTHER" id="PTHR11089">
    <property type="entry name" value="GTP-BINDING PROTEIN-RELATED"/>
    <property type="match status" value="1"/>
</dbReference>
<keyword evidence="5" id="KW-0539">Nucleus</keyword>
<evidence type="ECO:0000256" key="3">
    <source>
        <dbReference type="ARBA" id="ARBA00023054"/>
    </source>
</evidence>
<dbReference type="FunFam" id="3.40.50.300:FF:000571">
    <property type="entry name" value="Guanine nucleotide-binding protein-like NSN1"/>
    <property type="match status" value="1"/>
</dbReference>
<dbReference type="InterPro" id="IPR006073">
    <property type="entry name" value="GTP-bd"/>
</dbReference>
<keyword evidence="9" id="KW-1185">Reference proteome</keyword>
<evidence type="ECO:0000313" key="8">
    <source>
        <dbReference type="EMBL" id="OAF66666.1"/>
    </source>
</evidence>
<gene>
    <name evidence="8" type="ORF">A3Q56_05619</name>
</gene>
<dbReference type="OrthoDB" id="444945at2759"/>
<evidence type="ECO:0000256" key="1">
    <source>
        <dbReference type="ARBA" id="ARBA00004604"/>
    </source>
</evidence>
<dbReference type="InterPro" id="IPR027417">
    <property type="entry name" value="P-loop_NTPase"/>
</dbReference>
<accession>A0A177AXF9</accession>
<keyword evidence="4" id="KW-0342">GTP-binding</keyword>
<dbReference type="Gene3D" id="1.10.1580.10">
    <property type="match status" value="1"/>
</dbReference>
<organism evidence="8 9">
    <name type="scientific">Intoshia linei</name>
    <dbReference type="NCBI Taxonomy" id="1819745"/>
    <lineage>
        <taxon>Eukaryota</taxon>
        <taxon>Metazoa</taxon>
        <taxon>Spiralia</taxon>
        <taxon>Lophotrochozoa</taxon>
        <taxon>Mesozoa</taxon>
        <taxon>Orthonectida</taxon>
        <taxon>Rhopaluridae</taxon>
        <taxon>Intoshia</taxon>
    </lineage>
</organism>
<dbReference type="SUPFAM" id="SSF52540">
    <property type="entry name" value="P-loop containing nucleoside triphosphate hydrolases"/>
    <property type="match status" value="1"/>
</dbReference>
<dbReference type="GO" id="GO:0005525">
    <property type="term" value="F:GTP binding"/>
    <property type="evidence" value="ECO:0007669"/>
    <property type="project" value="UniProtKB-KW"/>
</dbReference>
<protein>
    <submittedName>
        <fullName evidence="8">E2-induced protein</fullName>
    </submittedName>
</protein>
<evidence type="ECO:0000256" key="4">
    <source>
        <dbReference type="ARBA" id="ARBA00023134"/>
    </source>
</evidence>
<name>A0A177AXF9_9BILA</name>
<comment type="function">
    <text evidence="6">May play a role in regulating cellular proliferation.</text>
</comment>
<proteinExistence type="predicted"/>